<dbReference type="InterPro" id="IPR051120">
    <property type="entry name" value="ABC_AA/LPS_Transport"/>
</dbReference>
<dbReference type="Pfam" id="PF00005">
    <property type="entry name" value="ABC_tran"/>
    <property type="match status" value="1"/>
</dbReference>
<dbReference type="InterPro" id="IPR027417">
    <property type="entry name" value="P-loop_NTPase"/>
</dbReference>
<dbReference type="GO" id="GO:0016887">
    <property type="term" value="F:ATP hydrolysis activity"/>
    <property type="evidence" value="ECO:0007669"/>
    <property type="project" value="InterPro"/>
</dbReference>
<evidence type="ECO:0000256" key="2">
    <source>
        <dbReference type="ARBA" id="ARBA00022741"/>
    </source>
</evidence>
<dbReference type="GO" id="GO:0005524">
    <property type="term" value="F:ATP binding"/>
    <property type="evidence" value="ECO:0007669"/>
    <property type="project" value="UniProtKB-KW"/>
</dbReference>
<dbReference type="Gene3D" id="3.40.50.300">
    <property type="entry name" value="P-loop containing nucleotide triphosphate hydrolases"/>
    <property type="match status" value="1"/>
</dbReference>
<dbReference type="PANTHER" id="PTHR45772:SF8">
    <property type="entry name" value="HIGH-AFFINITY BRANCHED-CHAIN AMINO ACID TRANSPORT ATP-BINDING PROTEIN"/>
    <property type="match status" value="1"/>
</dbReference>
<dbReference type="PANTHER" id="PTHR45772">
    <property type="entry name" value="CONSERVED COMPONENT OF ABC TRANSPORTER FOR NATURAL AMINO ACIDS-RELATED"/>
    <property type="match status" value="1"/>
</dbReference>
<keyword evidence="1" id="KW-0813">Transport</keyword>
<keyword evidence="2" id="KW-0547">Nucleotide-binding</keyword>
<name>A0A975P897_9RHOB</name>
<evidence type="ECO:0000259" key="4">
    <source>
        <dbReference type="PROSITE" id="PS50893"/>
    </source>
</evidence>
<dbReference type="RefSeq" id="WP_215504502.1">
    <property type="nucleotide sequence ID" value="NZ_CP076361.1"/>
</dbReference>
<dbReference type="InterPro" id="IPR003593">
    <property type="entry name" value="AAA+_ATPase"/>
</dbReference>
<proteinExistence type="predicted"/>
<protein>
    <submittedName>
        <fullName evidence="5">ABC transporter ATP-binding protein</fullName>
    </submittedName>
</protein>
<reference evidence="5" key="1">
    <citation type="submission" date="2021-06" db="EMBL/GenBank/DDBJ databases">
        <title>Direct submission.</title>
        <authorList>
            <person name="Lee C.-S."/>
            <person name="Jin L."/>
        </authorList>
    </citation>
    <scope>NUCLEOTIDE SEQUENCE</scope>
    <source>
        <strain evidence="5">Con5</strain>
    </source>
</reference>
<dbReference type="SUPFAM" id="SSF52540">
    <property type="entry name" value="P-loop containing nucleoside triphosphate hydrolases"/>
    <property type="match status" value="1"/>
</dbReference>
<dbReference type="InterPro" id="IPR032823">
    <property type="entry name" value="BCA_ABC_TP_C"/>
</dbReference>
<sequence>MLSVTEIEKSFGGVRALSGASLDCAAGEIVGLIGPNGAGKSTFVNVVTGFLRPDAGRVSLGGRDIAGIGPQQVSHAGIARTFQNLRVFRDLSVRQNIEVAHLRCRQLRPDRAARVNVAALLTEFGLEDLAEQPAGSLPYGTQRWMEIARALATAPEILMLDEPAAGLNDDESARLGRAIASIRDRTGCGILVIDHDLRFINSICGRLFVMDQGRLIASGAPAEVWADPRVIEVYVGPGSPDQHHAPH</sequence>
<evidence type="ECO:0000256" key="1">
    <source>
        <dbReference type="ARBA" id="ARBA00022448"/>
    </source>
</evidence>
<dbReference type="CDD" id="cd03219">
    <property type="entry name" value="ABC_Mj1267_LivG_branched"/>
    <property type="match status" value="1"/>
</dbReference>
<keyword evidence="3 5" id="KW-0067">ATP-binding</keyword>
<dbReference type="Pfam" id="PF12399">
    <property type="entry name" value="BCA_ABC_TP_C"/>
    <property type="match status" value="1"/>
</dbReference>
<dbReference type="GO" id="GO:0005886">
    <property type="term" value="C:plasma membrane"/>
    <property type="evidence" value="ECO:0007669"/>
    <property type="project" value="TreeGrafter"/>
</dbReference>
<evidence type="ECO:0000313" key="5">
    <source>
        <dbReference type="EMBL" id="QWK90251.1"/>
    </source>
</evidence>
<dbReference type="SMART" id="SM00382">
    <property type="entry name" value="AAA"/>
    <property type="match status" value="1"/>
</dbReference>
<feature type="domain" description="ABC transporter" evidence="4">
    <location>
        <begin position="2"/>
        <end position="237"/>
    </location>
</feature>
<accession>A0A975P897</accession>
<dbReference type="PROSITE" id="PS50893">
    <property type="entry name" value="ABC_TRANSPORTER_2"/>
    <property type="match status" value="1"/>
</dbReference>
<evidence type="ECO:0000313" key="6">
    <source>
        <dbReference type="Proteomes" id="UP000679352"/>
    </source>
</evidence>
<organism evidence="5 6">
    <name type="scientific">Gemmobacter fulvus</name>
    <dbReference type="NCBI Taxonomy" id="2840474"/>
    <lineage>
        <taxon>Bacteria</taxon>
        <taxon>Pseudomonadati</taxon>
        <taxon>Pseudomonadota</taxon>
        <taxon>Alphaproteobacteria</taxon>
        <taxon>Rhodobacterales</taxon>
        <taxon>Paracoccaceae</taxon>
        <taxon>Gemmobacter</taxon>
    </lineage>
</organism>
<evidence type="ECO:0000256" key="3">
    <source>
        <dbReference type="ARBA" id="ARBA00022840"/>
    </source>
</evidence>
<dbReference type="InterPro" id="IPR003439">
    <property type="entry name" value="ABC_transporter-like_ATP-bd"/>
</dbReference>
<dbReference type="KEGG" id="gfu:KM031_15755"/>
<gene>
    <name evidence="5" type="ORF">KM031_15755</name>
</gene>
<dbReference type="EMBL" id="CP076361">
    <property type="protein sequence ID" value="QWK90251.1"/>
    <property type="molecule type" value="Genomic_DNA"/>
</dbReference>
<dbReference type="AlphaFoldDB" id="A0A975P897"/>
<dbReference type="Proteomes" id="UP000679352">
    <property type="component" value="Chromosome"/>
</dbReference>
<keyword evidence="6" id="KW-1185">Reference proteome</keyword>